<dbReference type="SMART" id="SM00671">
    <property type="entry name" value="SEL1"/>
    <property type="match status" value="14"/>
</dbReference>
<evidence type="ECO:0000256" key="3">
    <source>
        <dbReference type="SAM" id="SignalP"/>
    </source>
</evidence>
<dbReference type="GO" id="GO:0036503">
    <property type="term" value="P:ERAD pathway"/>
    <property type="evidence" value="ECO:0007669"/>
    <property type="project" value="TreeGrafter"/>
</dbReference>
<evidence type="ECO:0000313" key="4">
    <source>
        <dbReference type="EMBL" id="PWD83022.1"/>
    </source>
</evidence>
<dbReference type="InterPro" id="IPR006597">
    <property type="entry name" value="Sel1-like"/>
</dbReference>
<dbReference type="PANTHER" id="PTHR11102:SF147">
    <property type="entry name" value="SEL1L ADAPTOR SUBUNIT OF ERAD E3 UBIQUITIN LIGASE"/>
    <property type="match status" value="1"/>
</dbReference>
<feature type="coiled-coil region" evidence="1">
    <location>
        <begin position="926"/>
        <end position="953"/>
    </location>
</feature>
<sequence>MKKLTLSLAITSLLYLSSPTAMGGVSSGFDALVAGENEKAYQLFVKESKKDSNAAFIVGMLYYYGIGVPQDDQQAETWLLRAAEAGNGEALYNLGYLRAERKLPATSGDASGLELLLEASHAGIDDAVIILAIKLLEEEGMPETFFTEEVTLHLLSQLTQIANGEGENSGLAGMVLASTLLYPLPFQPSGPDYLRAVSLLEESYEKGFIPAVMGLAALYNEGGYGLEADPIKAAYYEAILLENFMILAQISDLFPKEHSHYRAMTPQQRVQYQKSLETAAAKGSVSALLQLIYRYEVGEGVEKDPLKVIHYQEMLANLGTGEALYALALMQLESEKILAFQTMQRAAAEDYLPAIHWLSDSFNYGWNDDSSIIATYELQGAHLGDTRSIKAVVDRLYDERSNVGWWNESSRPLAMIEKELYDWLIQWQQVAQNESQPYLELSEAYKQGLGVAKDPEIALKTLQQGIENVESHQQLLLDLADYYRLGFGVERDPSVAMGYYLQSEAIDSTLQGLEGVIALYFESDGFQRALLANHDGNVDGGNVGADLSPIALSPLMLLELFEVELTPELTDKVADKVTYAAKQDGALLVDATISAQLYEHLLDRLEILLGIEGYESRYSYLLADRYMAQYWALLAQIEEEPTLAASLSEALNEALALAKSYYRGASDLSEQAHLHAAEAEIALANAPMLLDSGHIGIDQEIQRAYLRAAGHNLQQIQTLLLTEEELKAAFLDLQNHFDDPSRFLNRDETERAYQSLFQIMEALPSLQSWYGERLLPGNQKAFLALQQYYVAQSAKIPNFAQYYLALEALAQSNANTNANANAPEMAERALTAYSTIKELAERDYLPAIYLLADRYQQEDALLIEALGGSQLDLLFWLEKAAQLKEDEAIYRLAEIYYDQDLPLMLAPGEGARLAITYYQQLSDPDYRFAKYHLEEAKARLERYQEIQQGVAKKDPESLFLQSQIYRYGEYGAMIDLQRADQLLIEAAEAGSIGAMRAYYDQYVSEMEMDEATLARFNRYHIAYVHLTHRDWETQRLADRYLKGDRIPESRKKAREYYQFAMANDPDSSAYYDLRQMDLFDKNMPLAEKGNSKAMLTIGRAYSNGAGVKENQELAYHWLKRAAESGDRDAAFYFGVMAQEGIIDEAGEIIIAPDWELALTWYEAASPRFKATIEDRVERYRTLYQPAAAGDSTAILALGELHLNEYRSYGKPYDLKMARSYYEEALALGVLEAHLGLSKLLEGEARHHYLENLLDRSQSEAAYPAYQAPDFQLGLIEMLLMQSDQISLARLQFAISQLEKIAIDPQNSSKIRIAAFQQLLTLYQREYVVDEVVVSAPDFEKSRALALQYSVEFPILKRVLADTLYELREEKAQEEALQLWKEAGDEGDYISLIRLYRHHLPRSYEKISLAELNTLESLYLQYLAIAPAYPVGPSTYREFLKNYEIEGVLDNSTRAEMSLMLAALWEENGVDFIRNPQKVKYWYAQSLAFAVDDRIVTRLLEMAENEYQRVEASGGTQGNESTRALSIGLLAPLSEIYLYSATLGKLDQDHFNQNNDRFDKLTSLQKHALMQLAQRYQDLRDYSDSWVVMETLQSLDEGDLHAAYRLGGYYLEGRYVRQNIPKALYYYQLAGEAGIADAYNRLGHLYWEEEYGIAQDYAQALAYFEKGAALGDSNTAHLAGDLLYFGREGIQPDYQRAFDYYDQTDLATGSHHALAKYKQAEILYRGLLRDLTIEDFAEAYRLLLLAAEHGDLLAIDALDHWSYEAALAEAAARHAKAIETELVREPNESTESNEPTESNESNEEWGAY</sequence>
<evidence type="ECO:0000256" key="1">
    <source>
        <dbReference type="SAM" id="Coils"/>
    </source>
</evidence>
<dbReference type="InterPro" id="IPR050767">
    <property type="entry name" value="Sel1_AlgK"/>
</dbReference>
<dbReference type="RefSeq" id="WP_109236240.1">
    <property type="nucleotide sequence ID" value="NZ_BMXZ01000002.1"/>
</dbReference>
<proteinExistence type="predicted"/>
<feature type="region of interest" description="Disordered" evidence="2">
    <location>
        <begin position="1779"/>
        <end position="1807"/>
    </location>
</feature>
<accession>A0A2U2AJK9</accession>
<dbReference type="SUPFAM" id="SSF81901">
    <property type="entry name" value="HCP-like"/>
    <property type="match status" value="6"/>
</dbReference>
<dbReference type="Pfam" id="PF08238">
    <property type="entry name" value="Sel1"/>
    <property type="match status" value="12"/>
</dbReference>
<gene>
    <name evidence="4" type="ORF">DC082_06230</name>
</gene>
<evidence type="ECO:0000313" key="5">
    <source>
        <dbReference type="Proteomes" id="UP000244948"/>
    </source>
</evidence>
<evidence type="ECO:0000256" key="2">
    <source>
        <dbReference type="SAM" id="MobiDB-lite"/>
    </source>
</evidence>
<dbReference type="PANTHER" id="PTHR11102">
    <property type="entry name" value="SEL-1-LIKE PROTEIN"/>
    <property type="match status" value="1"/>
</dbReference>
<evidence type="ECO:0008006" key="6">
    <source>
        <dbReference type="Google" id="ProtNLM"/>
    </source>
</evidence>
<reference evidence="4 5" key="1">
    <citation type="journal article" date="2018" name="Genome Announc.">
        <title>Ignatzschineria cameli sp. nov., isolated from necrotic foot tissue of dromedaries (Camelus dromedarius) and associated maggots (Wohlfahrtia species) in Dubai.</title>
        <authorList>
            <person name="Tsang C.C."/>
            <person name="Tang J.Y."/>
            <person name="Fong J.Y."/>
            <person name="Kinne J."/>
            <person name="Lee H.H."/>
            <person name="Joseph M."/>
            <person name="Jose S."/>
            <person name="Schuster R.K."/>
            <person name="Tang Y."/>
            <person name="Sivakumar S."/>
            <person name="Chen J.H."/>
            <person name="Teng J.L."/>
            <person name="Lau S.K."/>
            <person name="Wernery U."/>
            <person name="Woo P.C."/>
        </authorList>
    </citation>
    <scope>NUCLEOTIDE SEQUENCE [LARGE SCALE GENOMIC DNA]</scope>
    <source>
        <strain evidence="4 5">KCTC 22643</strain>
    </source>
</reference>
<protein>
    <recommendedName>
        <fullName evidence="6">Sel1 repeat family protein</fullName>
    </recommendedName>
</protein>
<feature type="signal peptide" evidence="3">
    <location>
        <begin position="1"/>
        <end position="23"/>
    </location>
</feature>
<keyword evidence="3" id="KW-0732">Signal</keyword>
<dbReference type="Proteomes" id="UP000244948">
    <property type="component" value="Unassembled WGS sequence"/>
</dbReference>
<name>A0A2U2AJK9_9GAMM</name>
<feature type="chain" id="PRO_5015632782" description="Sel1 repeat family protein" evidence="3">
    <location>
        <begin position="24"/>
        <end position="1807"/>
    </location>
</feature>
<dbReference type="InterPro" id="IPR011990">
    <property type="entry name" value="TPR-like_helical_dom_sf"/>
</dbReference>
<dbReference type="EMBL" id="QEWR01000003">
    <property type="protein sequence ID" value="PWD83022.1"/>
    <property type="molecule type" value="Genomic_DNA"/>
</dbReference>
<comment type="caution">
    <text evidence="4">The sequence shown here is derived from an EMBL/GenBank/DDBJ whole genome shotgun (WGS) entry which is preliminary data.</text>
</comment>
<keyword evidence="5" id="KW-1185">Reference proteome</keyword>
<organism evidence="4 5">
    <name type="scientific">Ignatzschineria indica</name>
    <dbReference type="NCBI Taxonomy" id="472583"/>
    <lineage>
        <taxon>Bacteria</taxon>
        <taxon>Pseudomonadati</taxon>
        <taxon>Pseudomonadota</taxon>
        <taxon>Gammaproteobacteria</taxon>
        <taxon>Cardiobacteriales</taxon>
        <taxon>Ignatzschineriaceae</taxon>
        <taxon>Ignatzschineria</taxon>
    </lineage>
</organism>
<feature type="compositionally biased region" description="Low complexity" evidence="2">
    <location>
        <begin position="1788"/>
        <end position="1798"/>
    </location>
</feature>
<dbReference type="Gene3D" id="1.25.40.10">
    <property type="entry name" value="Tetratricopeptide repeat domain"/>
    <property type="match status" value="5"/>
</dbReference>
<keyword evidence="1" id="KW-0175">Coiled coil</keyword>